<keyword evidence="5 12" id="KW-0235">DNA replication</keyword>
<dbReference type="PIRSF" id="PIRSF002811">
    <property type="entry name" value="DnaG"/>
    <property type="match status" value="1"/>
</dbReference>
<keyword evidence="8 12" id="KW-0862">Zinc</keyword>
<keyword evidence="7 12" id="KW-0863">Zinc-finger</keyword>
<dbReference type="FunFam" id="3.90.980.10:FF:000001">
    <property type="entry name" value="DNA primase"/>
    <property type="match status" value="1"/>
</dbReference>
<evidence type="ECO:0000256" key="7">
    <source>
        <dbReference type="ARBA" id="ARBA00022771"/>
    </source>
</evidence>
<dbReference type="EC" id="2.7.7.101" evidence="12"/>
<comment type="cofactor">
    <cofactor evidence="12 13 14">
        <name>Zn(2+)</name>
        <dbReference type="ChEBI" id="CHEBI:29105"/>
    </cofactor>
    <text evidence="12 13 14">Binds 1 zinc ion per monomer.</text>
</comment>
<reference evidence="16" key="2">
    <citation type="submission" date="2023-03" db="EMBL/GenBank/DDBJ databases">
        <authorList>
            <person name="Zhang Z."/>
        </authorList>
    </citation>
    <scope>NUCLEOTIDE SEQUENCE</scope>
    <source>
        <strain evidence="16">DSA</strain>
    </source>
</reference>
<dbReference type="InterPro" id="IPR036977">
    <property type="entry name" value="DNA_primase_Znf_CHC2"/>
</dbReference>
<dbReference type="HAMAP" id="MF_00974">
    <property type="entry name" value="DNA_primase_DnaG"/>
    <property type="match status" value="1"/>
</dbReference>
<dbReference type="SUPFAM" id="SSF57783">
    <property type="entry name" value="Zinc beta-ribbon"/>
    <property type="match status" value="1"/>
</dbReference>
<dbReference type="AlphaFoldDB" id="A0AAW7ZEY3"/>
<keyword evidence="2 12" id="KW-0639">Primosome</keyword>
<dbReference type="EMBL" id="JARPTC010000021">
    <property type="protein sequence ID" value="MDO7788303.1"/>
    <property type="molecule type" value="Genomic_DNA"/>
</dbReference>
<feature type="domain" description="Toprim" evidence="15">
    <location>
        <begin position="257"/>
        <end position="338"/>
    </location>
</feature>
<dbReference type="Pfam" id="PF01807">
    <property type="entry name" value="Zn_ribbon_DnaG"/>
    <property type="match status" value="1"/>
</dbReference>
<keyword evidence="17" id="KW-1185">Reference proteome</keyword>
<comment type="catalytic activity">
    <reaction evidence="12">
        <text>ssDNA + n NTP = ssDNA/pppN(pN)n-1 hybrid + (n-1) diphosphate.</text>
        <dbReference type="EC" id="2.7.7.101"/>
    </reaction>
</comment>
<evidence type="ECO:0000256" key="9">
    <source>
        <dbReference type="ARBA" id="ARBA00022842"/>
    </source>
</evidence>
<keyword evidence="10 12" id="KW-0238">DNA-binding</keyword>
<evidence type="ECO:0000256" key="5">
    <source>
        <dbReference type="ARBA" id="ARBA00022705"/>
    </source>
</evidence>
<dbReference type="NCBIfam" id="TIGR01391">
    <property type="entry name" value="dnaG"/>
    <property type="match status" value="1"/>
</dbReference>
<dbReference type="InterPro" id="IPR002694">
    <property type="entry name" value="Znf_CHC2"/>
</dbReference>
<keyword evidence="6 12" id="KW-0479">Metal-binding</keyword>
<gene>
    <name evidence="12 16" type="primary">dnaG</name>
    <name evidence="16" type="ORF">P6N53_13820</name>
</gene>
<protein>
    <recommendedName>
        <fullName evidence="12 13">DNA primase</fullName>
        <ecNumber evidence="12">2.7.7.101</ecNumber>
    </recommendedName>
</protein>
<comment type="similarity">
    <text evidence="12 13">Belongs to the DnaG primase family.</text>
</comment>
<dbReference type="Gene3D" id="3.40.1360.10">
    <property type="match status" value="1"/>
</dbReference>
<evidence type="ECO:0000256" key="14">
    <source>
        <dbReference type="PIRSR" id="PIRSR002811-1"/>
    </source>
</evidence>
<dbReference type="SMART" id="SM00400">
    <property type="entry name" value="ZnF_CHCC"/>
    <property type="match status" value="1"/>
</dbReference>
<dbReference type="InterPro" id="IPR016136">
    <property type="entry name" value="DNA_helicase_N/primase_C"/>
</dbReference>
<evidence type="ECO:0000259" key="15">
    <source>
        <dbReference type="PROSITE" id="PS50880"/>
    </source>
</evidence>
<evidence type="ECO:0000256" key="1">
    <source>
        <dbReference type="ARBA" id="ARBA00022478"/>
    </source>
</evidence>
<dbReference type="InterPro" id="IPR013264">
    <property type="entry name" value="DNAG_N"/>
</dbReference>
<evidence type="ECO:0000313" key="17">
    <source>
        <dbReference type="Proteomes" id="UP001172911"/>
    </source>
</evidence>
<dbReference type="RefSeq" id="WP_304544127.1">
    <property type="nucleotide sequence ID" value="NZ_JARPTC010000021.1"/>
</dbReference>
<dbReference type="PROSITE" id="PS50880">
    <property type="entry name" value="TOPRIM"/>
    <property type="match status" value="1"/>
</dbReference>
<dbReference type="PANTHER" id="PTHR30313">
    <property type="entry name" value="DNA PRIMASE"/>
    <property type="match status" value="1"/>
</dbReference>
<dbReference type="InterPro" id="IPR034151">
    <property type="entry name" value="TOPRIM_DnaG_bac"/>
</dbReference>
<evidence type="ECO:0000256" key="12">
    <source>
        <dbReference type="HAMAP-Rule" id="MF_00974"/>
    </source>
</evidence>
<dbReference type="Pfam" id="PF08275">
    <property type="entry name" value="DNAG_N"/>
    <property type="match status" value="1"/>
</dbReference>
<organism evidence="16 17">
    <name type="scientific">Desulforamulus aquiferis</name>
    <dbReference type="NCBI Taxonomy" id="1397668"/>
    <lineage>
        <taxon>Bacteria</taxon>
        <taxon>Bacillati</taxon>
        <taxon>Bacillota</taxon>
        <taxon>Clostridia</taxon>
        <taxon>Eubacteriales</taxon>
        <taxon>Peptococcaceae</taxon>
        <taxon>Desulforamulus</taxon>
    </lineage>
</organism>
<feature type="zinc finger region" description="CHC2-type" evidence="12 14">
    <location>
        <begin position="40"/>
        <end position="64"/>
    </location>
</feature>
<dbReference type="Gene3D" id="1.10.860.10">
    <property type="entry name" value="DNAb Helicase, Chain A"/>
    <property type="match status" value="1"/>
</dbReference>
<dbReference type="GO" id="GO:0003677">
    <property type="term" value="F:DNA binding"/>
    <property type="evidence" value="ECO:0007669"/>
    <property type="project" value="UniProtKB-KW"/>
</dbReference>
<dbReference type="CDD" id="cd03364">
    <property type="entry name" value="TOPRIM_DnaG_primases"/>
    <property type="match status" value="1"/>
</dbReference>
<dbReference type="PANTHER" id="PTHR30313:SF2">
    <property type="entry name" value="DNA PRIMASE"/>
    <property type="match status" value="1"/>
</dbReference>
<dbReference type="Proteomes" id="UP001172911">
    <property type="component" value="Unassembled WGS sequence"/>
</dbReference>
<dbReference type="InterPro" id="IPR050219">
    <property type="entry name" value="DnaG_primase"/>
</dbReference>
<dbReference type="GO" id="GO:0008270">
    <property type="term" value="F:zinc ion binding"/>
    <property type="evidence" value="ECO:0007669"/>
    <property type="project" value="UniProtKB-UniRule"/>
</dbReference>
<dbReference type="InterPro" id="IPR006171">
    <property type="entry name" value="TOPRIM_dom"/>
</dbReference>
<comment type="domain">
    <text evidence="12">Contains an N-terminal zinc-binding domain, a central core domain that contains the primase activity, and a C-terminal DnaB-binding domain.</text>
</comment>
<comment type="subunit">
    <text evidence="12">Monomer. Interacts with DnaB.</text>
</comment>
<dbReference type="SMART" id="SM00493">
    <property type="entry name" value="TOPRIM"/>
    <property type="match status" value="1"/>
</dbReference>
<evidence type="ECO:0000256" key="10">
    <source>
        <dbReference type="ARBA" id="ARBA00023125"/>
    </source>
</evidence>
<dbReference type="InterPro" id="IPR006295">
    <property type="entry name" value="DNA_primase_DnaG"/>
</dbReference>
<dbReference type="Pfam" id="PF13155">
    <property type="entry name" value="Toprim_2"/>
    <property type="match status" value="1"/>
</dbReference>
<evidence type="ECO:0000256" key="3">
    <source>
        <dbReference type="ARBA" id="ARBA00022679"/>
    </source>
</evidence>
<keyword evidence="4 12" id="KW-0548">Nucleotidyltransferase</keyword>
<keyword evidence="11 12" id="KW-0804">Transcription</keyword>
<keyword evidence="9" id="KW-0460">Magnesium</keyword>
<dbReference type="GO" id="GO:1990077">
    <property type="term" value="C:primosome complex"/>
    <property type="evidence" value="ECO:0007669"/>
    <property type="project" value="UniProtKB-KW"/>
</dbReference>
<keyword evidence="3 12" id="KW-0808">Transferase</keyword>
<sequence>MGSYIPDEVVEDIRQRTDIVEVVSQYLTLERRGKNLLALCPFHQEKTPSFNVNPEKQIFHCFGCGVGGNVFKFLMMVEGVSFPDAVRTLGAKAGVAIPERYSPADTTQKSKKERAWEIYGLSRDYYRLLLSKEVGQRAMQYLAKRNLTKTSQETFQLGYAPAGWDALTKYLLSKGVSRDELVKLGLAQSKENGCYDRFRDRVIFPIWDSQGRVVGFGGRTMGDDPPKYLNSPEGEYFNKGKLLYALHISRRGIREQGFAVLLEGYIDVVSVYQRGVTNAVASLGTAFTREQGRLLMSYTHNVVIAYDGDAAGVKAAIRAAEILQELGCKATIATIPDGMDPDDFIQAQGLEGWSNMIAKALPLVQIKLLQAVKQYGIGNSASKQRILQEVLPNLAAVASSIELEEAVQHTATVLQVNWETVLDEIKSYRINNRKKSQFRDISSKDSHNIASNSINQHSKRPADARATAEANLIRLALEDKSWLNRINQELGREFFQDPDYQLIYRTILDLEADGVSATIYTRLGEKQQRIYSELLVQDIPGQNLEQVFADLVKAIKKTGNKARLANLLEQLATAERAGDAEKVFMLRREINLSISKSEGPERGVAT</sequence>
<dbReference type="GO" id="GO:0006269">
    <property type="term" value="P:DNA replication, synthesis of primer"/>
    <property type="evidence" value="ECO:0007669"/>
    <property type="project" value="UniProtKB-UniRule"/>
</dbReference>
<dbReference type="GO" id="GO:0005737">
    <property type="term" value="C:cytoplasm"/>
    <property type="evidence" value="ECO:0007669"/>
    <property type="project" value="TreeGrafter"/>
</dbReference>
<evidence type="ECO:0000256" key="2">
    <source>
        <dbReference type="ARBA" id="ARBA00022515"/>
    </source>
</evidence>
<evidence type="ECO:0000256" key="6">
    <source>
        <dbReference type="ARBA" id="ARBA00022723"/>
    </source>
</evidence>
<comment type="caution">
    <text evidence="16">The sequence shown here is derived from an EMBL/GenBank/DDBJ whole genome shotgun (WGS) entry which is preliminary data.</text>
</comment>
<dbReference type="Gene3D" id="3.90.980.10">
    <property type="entry name" value="DNA primase, catalytic core, N-terminal domain"/>
    <property type="match status" value="1"/>
</dbReference>
<evidence type="ECO:0000313" key="16">
    <source>
        <dbReference type="EMBL" id="MDO7788303.1"/>
    </source>
</evidence>
<evidence type="ECO:0000256" key="11">
    <source>
        <dbReference type="ARBA" id="ARBA00023163"/>
    </source>
</evidence>
<dbReference type="Gene3D" id="3.90.580.10">
    <property type="entry name" value="Zinc finger, CHC2-type domain"/>
    <property type="match status" value="1"/>
</dbReference>
<comment type="function">
    <text evidence="12 13">RNA polymerase that catalyzes the synthesis of short RNA molecules used as primers for DNA polymerase during DNA replication.</text>
</comment>
<dbReference type="GO" id="GO:0000428">
    <property type="term" value="C:DNA-directed RNA polymerase complex"/>
    <property type="evidence" value="ECO:0007669"/>
    <property type="project" value="UniProtKB-KW"/>
</dbReference>
<dbReference type="InterPro" id="IPR037068">
    <property type="entry name" value="DNA_primase_core_N_sf"/>
</dbReference>
<dbReference type="SUPFAM" id="SSF56731">
    <property type="entry name" value="DNA primase core"/>
    <property type="match status" value="1"/>
</dbReference>
<dbReference type="GO" id="GO:0003899">
    <property type="term" value="F:DNA-directed RNA polymerase activity"/>
    <property type="evidence" value="ECO:0007669"/>
    <property type="project" value="UniProtKB-UniRule"/>
</dbReference>
<evidence type="ECO:0000256" key="4">
    <source>
        <dbReference type="ARBA" id="ARBA00022695"/>
    </source>
</evidence>
<accession>A0AAW7ZEY3</accession>
<reference evidence="16" key="1">
    <citation type="journal article" date="2023" name="J. Hazard. Mater.">
        <title>Anaerobic biodegradation of pyrene and benzo[a]pyrene by a new sulfate-reducing Desulforamulus aquiferis strain DSA.</title>
        <authorList>
            <person name="Zhang Z."/>
            <person name="Sun J."/>
            <person name="Gong X."/>
            <person name="Wang C."/>
            <person name="Wang H."/>
        </authorList>
    </citation>
    <scope>NUCLEOTIDE SEQUENCE</scope>
    <source>
        <strain evidence="16">DSA</strain>
    </source>
</reference>
<dbReference type="FunFam" id="3.90.580.10:FF:000001">
    <property type="entry name" value="DNA primase"/>
    <property type="match status" value="1"/>
</dbReference>
<keyword evidence="1 12" id="KW-0240">DNA-directed RNA polymerase</keyword>
<proteinExistence type="inferred from homology"/>
<evidence type="ECO:0000256" key="13">
    <source>
        <dbReference type="PIRNR" id="PIRNR002811"/>
    </source>
</evidence>
<evidence type="ECO:0000256" key="8">
    <source>
        <dbReference type="ARBA" id="ARBA00022833"/>
    </source>
</evidence>
<name>A0AAW7ZEY3_9FIRM</name>
<dbReference type="InterPro" id="IPR030846">
    <property type="entry name" value="DnaG_bac"/>
</dbReference>